<protein>
    <submittedName>
        <fullName evidence="5">Xylose dehydrogenase (NAD/NADP)</fullName>
    </submittedName>
</protein>
<dbReference type="EMBL" id="FNHL01000008">
    <property type="protein sequence ID" value="SDN23447.1"/>
    <property type="molecule type" value="Genomic_DNA"/>
</dbReference>
<gene>
    <name evidence="5" type="ORF">SAMN04487949_3717</name>
</gene>
<feature type="domain" description="Gfo/Idh/MocA-like oxidoreductase N-terminal" evidence="3">
    <location>
        <begin position="24"/>
        <end position="141"/>
    </location>
</feature>
<comment type="similarity">
    <text evidence="1">Belongs to the Gfo/Idh/MocA family.</text>
</comment>
<dbReference type="RefSeq" id="WP_089699940.1">
    <property type="nucleotide sequence ID" value="NZ_FNHL01000008.1"/>
</dbReference>
<evidence type="ECO:0000256" key="1">
    <source>
        <dbReference type="ARBA" id="ARBA00010928"/>
    </source>
</evidence>
<dbReference type="SUPFAM" id="SSF51735">
    <property type="entry name" value="NAD(P)-binding Rossmann-fold domains"/>
    <property type="match status" value="1"/>
</dbReference>
<dbReference type="SUPFAM" id="SSF55347">
    <property type="entry name" value="Glyceraldehyde-3-phosphate dehydrogenase-like, C-terminal domain"/>
    <property type="match status" value="1"/>
</dbReference>
<proteinExistence type="inferred from homology"/>
<keyword evidence="2" id="KW-0560">Oxidoreductase</keyword>
<dbReference type="InterPro" id="IPR036291">
    <property type="entry name" value="NAD(P)-bd_dom_sf"/>
</dbReference>
<dbReference type="NCBIfam" id="NF041392">
    <property type="entry name" value="XylDh_Gfo6_Halo"/>
    <property type="match status" value="1"/>
</dbReference>
<evidence type="ECO:0000259" key="4">
    <source>
        <dbReference type="Pfam" id="PF22725"/>
    </source>
</evidence>
<reference evidence="6" key="1">
    <citation type="submission" date="2016-10" db="EMBL/GenBank/DDBJ databases">
        <authorList>
            <person name="Varghese N."/>
            <person name="Submissions S."/>
        </authorList>
    </citation>
    <scope>NUCLEOTIDE SEQUENCE [LARGE SCALE GENOMIC DNA]</scope>
    <source>
        <strain evidence="6">CGMCC 1.10119</strain>
    </source>
</reference>
<evidence type="ECO:0000259" key="3">
    <source>
        <dbReference type="Pfam" id="PF01408"/>
    </source>
</evidence>
<evidence type="ECO:0000313" key="5">
    <source>
        <dbReference type="EMBL" id="SDN23447.1"/>
    </source>
</evidence>
<evidence type="ECO:0000313" key="6">
    <source>
        <dbReference type="Proteomes" id="UP000199451"/>
    </source>
</evidence>
<dbReference type="AlphaFoldDB" id="A0A1G9ZQT5"/>
<name>A0A1G9ZQT5_9EURY</name>
<dbReference type="InterPro" id="IPR049838">
    <property type="entry name" value="XacA-like"/>
</dbReference>
<dbReference type="PANTHER" id="PTHR22604">
    <property type="entry name" value="OXIDOREDUCTASES"/>
    <property type="match status" value="1"/>
</dbReference>
<accession>A0A1G9ZQT5</accession>
<dbReference type="Pfam" id="PF01408">
    <property type="entry name" value="GFO_IDH_MocA"/>
    <property type="match status" value="1"/>
</dbReference>
<dbReference type="InterPro" id="IPR000683">
    <property type="entry name" value="Gfo/Idh/MocA-like_OxRdtase_N"/>
</dbReference>
<dbReference type="STRING" id="660521.SAMN04487949_3717"/>
<dbReference type="GO" id="GO:0000166">
    <property type="term" value="F:nucleotide binding"/>
    <property type="evidence" value="ECO:0007669"/>
    <property type="project" value="InterPro"/>
</dbReference>
<dbReference type="Gene3D" id="3.30.360.10">
    <property type="entry name" value="Dihydrodipicolinate Reductase, domain 2"/>
    <property type="match status" value="1"/>
</dbReference>
<dbReference type="OrthoDB" id="195534at2157"/>
<dbReference type="Pfam" id="PF22725">
    <property type="entry name" value="GFO_IDH_MocA_C3"/>
    <property type="match status" value="1"/>
</dbReference>
<dbReference type="Gene3D" id="3.40.50.720">
    <property type="entry name" value="NAD(P)-binding Rossmann-like Domain"/>
    <property type="match status" value="1"/>
</dbReference>
<dbReference type="GO" id="GO:0016491">
    <property type="term" value="F:oxidoreductase activity"/>
    <property type="evidence" value="ECO:0007669"/>
    <property type="project" value="UniProtKB-KW"/>
</dbReference>
<organism evidence="5 6">
    <name type="scientific">Halogranum gelatinilyticum</name>
    <dbReference type="NCBI Taxonomy" id="660521"/>
    <lineage>
        <taxon>Archaea</taxon>
        <taxon>Methanobacteriati</taxon>
        <taxon>Methanobacteriota</taxon>
        <taxon>Stenosarchaea group</taxon>
        <taxon>Halobacteria</taxon>
        <taxon>Halobacteriales</taxon>
        <taxon>Haloferacaceae</taxon>
    </lineage>
</organism>
<keyword evidence="6" id="KW-1185">Reference proteome</keyword>
<feature type="domain" description="GFO/IDH/MocA-like oxidoreductase" evidence="4">
    <location>
        <begin position="152"/>
        <end position="278"/>
    </location>
</feature>
<sequence length="365" mass="40173">MSLDDLLQGVRTRDWEALDSGTLRLAIIGLGWWTRQQAIPAIQASEFCEATVAVSSSHEKANDTVEATPTITTGLTYDEFVAGEATDEYDAVYICTPNALHLPYAEAAAEHDKAVLCEKPVEATLERAEELVDATEDVPLMVAYRMQTDPQVRLMRDLVAEGAIGEPVAVHGHMGQQMLDFVSGDPDQWRLNPDLAGYGATVMDLGIYPLNTARFVLGTDPVSVTAQMHSEDEAFRDVPDQHATFTIEFDDGTYAACTASQHSHLSGHLRFVGTEGELLLEPTFLGESPQTLTYRTMNGREVELDDGRRDVFADEMTEEFDYFADHVLREEPLTPDGDHALVDMRALAAIYEAAETGQEVDLDSL</sequence>
<dbReference type="InterPro" id="IPR050984">
    <property type="entry name" value="Gfo/Idh/MocA_domain"/>
</dbReference>
<dbReference type="PANTHER" id="PTHR22604:SF105">
    <property type="entry name" value="TRANS-1,2-DIHYDROBENZENE-1,2-DIOL DEHYDROGENASE"/>
    <property type="match status" value="1"/>
</dbReference>
<dbReference type="InterPro" id="IPR055170">
    <property type="entry name" value="GFO_IDH_MocA-like_dom"/>
</dbReference>
<dbReference type="Proteomes" id="UP000199451">
    <property type="component" value="Unassembled WGS sequence"/>
</dbReference>
<evidence type="ECO:0000256" key="2">
    <source>
        <dbReference type="ARBA" id="ARBA00023002"/>
    </source>
</evidence>